<dbReference type="Pfam" id="PF13671">
    <property type="entry name" value="AAA_33"/>
    <property type="match status" value="1"/>
</dbReference>
<keyword evidence="1" id="KW-0547">Nucleotide-binding</keyword>
<dbReference type="EMBL" id="JAJHVV010000012">
    <property type="protein sequence ID" value="MCK6265142.1"/>
    <property type="molecule type" value="Genomic_DNA"/>
</dbReference>
<protein>
    <submittedName>
        <fullName evidence="1">ATP-binding protein</fullName>
    </submittedName>
</protein>
<dbReference type="SUPFAM" id="SSF52540">
    <property type="entry name" value="P-loop containing nucleoside triphosphate hydrolases"/>
    <property type="match status" value="1"/>
</dbReference>
<organism evidence="1 2">
    <name type="scientific">Vibrio amylolyticus</name>
    <dbReference type="NCBI Taxonomy" id="2847292"/>
    <lineage>
        <taxon>Bacteria</taxon>
        <taxon>Pseudomonadati</taxon>
        <taxon>Pseudomonadota</taxon>
        <taxon>Gammaproteobacteria</taxon>
        <taxon>Vibrionales</taxon>
        <taxon>Vibrionaceae</taxon>
        <taxon>Vibrio</taxon>
    </lineage>
</organism>
<dbReference type="InterPro" id="IPR027417">
    <property type="entry name" value="P-loop_NTPase"/>
</dbReference>
<evidence type="ECO:0000313" key="2">
    <source>
        <dbReference type="Proteomes" id="UP001139559"/>
    </source>
</evidence>
<dbReference type="InterPro" id="IPR026302">
    <property type="entry name" value="NEDD4-bd_p2"/>
</dbReference>
<dbReference type="AlphaFoldDB" id="A0A9X1XLH0"/>
<sequence>MTQTLTLIRGLPGSGKSTLARSMEATHFEADMFFINENGDYRYDAALISKAHEWCFSEVENAILRGEDVVVSNTFVRRWEIKPYSQLAKKYHITFDVKECCGTFQNIHGVDNKTINIMKKRWQQWQNDRQ</sequence>
<name>A0A9X1XLH0_9VIBR</name>
<dbReference type="PANTHER" id="PTHR13308:SF40">
    <property type="entry name" value="NEDD4-BINDING PROTEIN 2-LIKE 1"/>
    <property type="match status" value="1"/>
</dbReference>
<evidence type="ECO:0000313" key="1">
    <source>
        <dbReference type="EMBL" id="MCK6265142.1"/>
    </source>
</evidence>
<dbReference type="PANTHER" id="PTHR13308">
    <property type="entry name" value="NEDD4-BINDING PROTEIN 2-LIKE 1"/>
    <property type="match status" value="1"/>
</dbReference>
<keyword evidence="1" id="KW-0067">ATP-binding</keyword>
<proteinExistence type="predicted"/>
<dbReference type="Gene3D" id="3.40.50.300">
    <property type="entry name" value="P-loop containing nucleotide triphosphate hydrolases"/>
    <property type="match status" value="1"/>
</dbReference>
<dbReference type="RefSeq" id="WP_248010220.1">
    <property type="nucleotide sequence ID" value="NZ_JAJHVV010000012.1"/>
</dbReference>
<accession>A0A9X1XLH0</accession>
<gene>
    <name evidence="1" type="ORF">KP803_17845</name>
</gene>
<comment type="caution">
    <text evidence="1">The sequence shown here is derived from an EMBL/GenBank/DDBJ whole genome shotgun (WGS) entry which is preliminary data.</text>
</comment>
<dbReference type="Proteomes" id="UP001139559">
    <property type="component" value="Unassembled WGS sequence"/>
</dbReference>
<dbReference type="GO" id="GO:0005524">
    <property type="term" value="F:ATP binding"/>
    <property type="evidence" value="ECO:0007669"/>
    <property type="project" value="UniProtKB-KW"/>
</dbReference>
<reference evidence="1" key="1">
    <citation type="submission" date="2021-11" db="EMBL/GenBank/DDBJ databases">
        <title>Vibrio ZSDE26 sp. nov. and Vibrio ZSDZ34 sp. nov., isolated from coastal seawater in Qingdao.</title>
        <authorList>
            <person name="Zhang P."/>
        </authorList>
    </citation>
    <scope>NUCLEOTIDE SEQUENCE</scope>
    <source>
        <strain evidence="1">ZSDE26</strain>
    </source>
</reference>
<keyword evidence="2" id="KW-1185">Reference proteome</keyword>